<keyword evidence="1" id="KW-0540">Nuclease</keyword>
<proteinExistence type="predicted"/>
<evidence type="ECO:0000256" key="4">
    <source>
        <dbReference type="ARBA" id="ARBA00022842"/>
    </source>
</evidence>
<evidence type="ECO:0000256" key="3">
    <source>
        <dbReference type="ARBA" id="ARBA00022801"/>
    </source>
</evidence>
<dbReference type="Gene3D" id="3.40.50.1010">
    <property type="entry name" value="5'-nuclease"/>
    <property type="match status" value="1"/>
</dbReference>
<evidence type="ECO:0000313" key="6">
    <source>
        <dbReference type="EMBL" id="GAA1617711.1"/>
    </source>
</evidence>
<dbReference type="EMBL" id="BAAAOS010000068">
    <property type="protein sequence ID" value="GAA1617711.1"/>
    <property type="molecule type" value="Genomic_DNA"/>
</dbReference>
<evidence type="ECO:0000256" key="1">
    <source>
        <dbReference type="ARBA" id="ARBA00022722"/>
    </source>
</evidence>
<organism evidence="6 7">
    <name type="scientific">Kribbella sancticallisti</name>
    <dbReference type="NCBI Taxonomy" id="460087"/>
    <lineage>
        <taxon>Bacteria</taxon>
        <taxon>Bacillati</taxon>
        <taxon>Actinomycetota</taxon>
        <taxon>Actinomycetes</taxon>
        <taxon>Propionibacteriales</taxon>
        <taxon>Kribbellaceae</taxon>
        <taxon>Kribbella</taxon>
    </lineage>
</organism>
<dbReference type="SUPFAM" id="SSF88723">
    <property type="entry name" value="PIN domain-like"/>
    <property type="match status" value="1"/>
</dbReference>
<dbReference type="InterPro" id="IPR002716">
    <property type="entry name" value="PIN_dom"/>
</dbReference>
<protein>
    <recommendedName>
        <fullName evidence="5">PIN domain-containing protein</fullName>
    </recommendedName>
</protein>
<name>A0ABN2EUC4_9ACTN</name>
<dbReference type="Pfam" id="PF01850">
    <property type="entry name" value="PIN"/>
    <property type="match status" value="1"/>
</dbReference>
<keyword evidence="4" id="KW-0460">Magnesium</keyword>
<dbReference type="Proteomes" id="UP001500393">
    <property type="component" value="Unassembled WGS sequence"/>
</dbReference>
<comment type="caution">
    <text evidence="6">The sequence shown here is derived from an EMBL/GenBank/DDBJ whole genome shotgun (WGS) entry which is preliminary data.</text>
</comment>
<feature type="domain" description="PIN" evidence="5">
    <location>
        <begin position="4"/>
        <end position="117"/>
    </location>
</feature>
<keyword evidence="3" id="KW-0378">Hydrolase</keyword>
<dbReference type="InterPro" id="IPR029060">
    <property type="entry name" value="PIN-like_dom_sf"/>
</dbReference>
<keyword evidence="7" id="KW-1185">Reference proteome</keyword>
<evidence type="ECO:0000313" key="7">
    <source>
        <dbReference type="Proteomes" id="UP001500393"/>
    </source>
</evidence>
<accession>A0ABN2EUC4</accession>
<evidence type="ECO:0000256" key="2">
    <source>
        <dbReference type="ARBA" id="ARBA00022723"/>
    </source>
</evidence>
<sequence>MVAAVLYADEDHRACVDLFTSAHLSGERLVVPSFVIPEACYLIQREAGPKVEVDFVRSLAAGDFTVVECDLALERIGELMEKYADLPLGLVDASVVAVAEELGAREIATLDRRDFSVVRPRHTSAFVLLP</sequence>
<keyword evidence="2" id="KW-0479">Metal-binding</keyword>
<reference evidence="6 7" key="1">
    <citation type="journal article" date="2019" name="Int. J. Syst. Evol. Microbiol.">
        <title>The Global Catalogue of Microorganisms (GCM) 10K type strain sequencing project: providing services to taxonomists for standard genome sequencing and annotation.</title>
        <authorList>
            <consortium name="The Broad Institute Genomics Platform"/>
            <consortium name="The Broad Institute Genome Sequencing Center for Infectious Disease"/>
            <person name="Wu L."/>
            <person name="Ma J."/>
        </authorList>
    </citation>
    <scope>NUCLEOTIDE SEQUENCE [LARGE SCALE GENOMIC DNA]</scope>
    <source>
        <strain evidence="6 7">JCM 14969</strain>
    </source>
</reference>
<evidence type="ECO:0000259" key="5">
    <source>
        <dbReference type="Pfam" id="PF01850"/>
    </source>
</evidence>
<gene>
    <name evidence="6" type="ORF">GCM10009789_84580</name>
</gene>